<keyword evidence="1" id="KW-0346">Stress response</keyword>
<protein>
    <submittedName>
        <fullName evidence="7">Similar to l(2)efl: Protein lethal(2)essential for life (Drosophila melanogaster)</fullName>
    </submittedName>
</protein>
<dbReference type="InterPro" id="IPR008978">
    <property type="entry name" value="HSP20-like_chaperone"/>
</dbReference>
<feature type="binding site" evidence="3">
    <location>
        <position position="111"/>
    </location>
    <ligand>
        <name>Zn(2+)</name>
        <dbReference type="ChEBI" id="CHEBI:29105"/>
        <label>1</label>
    </ligand>
</feature>
<dbReference type="PRINTS" id="PR00299">
    <property type="entry name" value="ACRYSTALLIN"/>
</dbReference>
<dbReference type="GO" id="GO:0005737">
    <property type="term" value="C:cytoplasm"/>
    <property type="evidence" value="ECO:0007669"/>
    <property type="project" value="TreeGrafter"/>
</dbReference>
<dbReference type="EMBL" id="CAJNRD030001120">
    <property type="protein sequence ID" value="CAG5093921.1"/>
    <property type="molecule type" value="Genomic_DNA"/>
</dbReference>
<dbReference type="PANTHER" id="PTHR45640">
    <property type="entry name" value="HEAT SHOCK PROTEIN HSP-12.2-RELATED"/>
    <property type="match status" value="1"/>
</dbReference>
<dbReference type="InterPro" id="IPR002068">
    <property type="entry name" value="A-crystallin/Hsp20_dom"/>
</dbReference>
<proteinExistence type="inferred from homology"/>
<dbReference type="InterPro" id="IPR001436">
    <property type="entry name" value="Alpha-crystallin/sHSP_animal"/>
</dbReference>
<reference evidence="7" key="1">
    <citation type="submission" date="2021-04" db="EMBL/GenBank/DDBJ databases">
        <authorList>
            <person name="Chebbi M.A.C M."/>
        </authorList>
    </citation>
    <scope>NUCLEOTIDE SEQUENCE</scope>
</reference>
<keyword evidence="3" id="KW-0479">Metal-binding</keyword>
<dbReference type="AlphaFoldDB" id="A0A8J2HK86"/>
<feature type="binding site" evidence="3">
    <location>
        <position position="113"/>
    </location>
    <ligand>
        <name>Zn(2+)</name>
        <dbReference type="ChEBI" id="CHEBI:29105"/>
        <label>1</label>
    </ligand>
</feature>
<dbReference type="GO" id="GO:0005634">
    <property type="term" value="C:nucleus"/>
    <property type="evidence" value="ECO:0007669"/>
    <property type="project" value="TreeGrafter"/>
</dbReference>
<dbReference type="GO" id="GO:0051082">
    <property type="term" value="F:unfolded protein binding"/>
    <property type="evidence" value="ECO:0007669"/>
    <property type="project" value="TreeGrafter"/>
</dbReference>
<gene>
    <name evidence="7" type="ORF">HICCMSTLAB_LOCUS7247</name>
</gene>
<dbReference type="OrthoDB" id="1431247at2759"/>
<dbReference type="GO" id="GO:0042026">
    <property type="term" value="P:protein refolding"/>
    <property type="evidence" value="ECO:0007669"/>
    <property type="project" value="TreeGrafter"/>
</dbReference>
<evidence type="ECO:0000256" key="2">
    <source>
        <dbReference type="PIRNR" id="PIRNR036514"/>
    </source>
</evidence>
<dbReference type="GO" id="GO:0009408">
    <property type="term" value="P:response to heat"/>
    <property type="evidence" value="ECO:0007669"/>
    <property type="project" value="UniProtKB-ARBA"/>
</dbReference>
<feature type="domain" description="SHSP" evidence="6">
    <location>
        <begin position="63"/>
        <end position="171"/>
    </location>
</feature>
<dbReference type="GO" id="GO:0046872">
    <property type="term" value="F:metal ion binding"/>
    <property type="evidence" value="ECO:0007669"/>
    <property type="project" value="UniProtKB-KW"/>
</dbReference>
<evidence type="ECO:0000256" key="1">
    <source>
        <dbReference type="ARBA" id="ARBA00023016"/>
    </source>
</evidence>
<organism evidence="7 8">
    <name type="scientific">Cotesia congregata</name>
    <name type="common">Parasitoid wasp</name>
    <name type="synonym">Apanteles congregatus</name>
    <dbReference type="NCBI Taxonomy" id="51543"/>
    <lineage>
        <taxon>Eukaryota</taxon>
        <taxon>Metazoa</taxon>
        <taxon>Ecdysozoa</taxon>
        <taxon>Arthropoda</taxon>
        <taxon>Hexapoda</taxon>
        <taxon>Insecta</taxon>
        <taxon>Pterygota</taxon>
        <taxon>Neoptera</taxon>
        <taxon>Endopterygota</taxon>
        <taxon>Hymenoptera</taxon>
        <taxon>Apocrita</taxon>
        <taxon>Ichneumonoidea</taxon>
        <taxon>Braconidae</taxon>
        <taxon>Microgastrinae</taxon>
        <taxon>Cotesia</taxon>
    </lineage>
</organism>
<evidence type="ECO:0000313" key="8">
    <source>
        <dbReference type="Proteomes" id="UP000786811"/>
    </source>
</evidence>
<evidence type="ECO:0000256" key="3">
    <source>
        <dbReference type="PIRSR" id="PIRSR036514-1"/>
    </source>
</evidence>
<accession>A0A8J2HK86</accession>
<dbReference type="Pfam" id="PF00011">
    <property type="entry name" value="HSP20"/>
    <property type="match status" value="1"/>
</dbReference>
<feature type="binding site" evidence="3">
    <location>
        <position position="118"/>
    </location>
    <ligand>
        <name>Zn(2+)</name>
        <dbReference type="ChEBI" id="CHEBI:29105"/>
        <label>1</label>
    </ligand>
</feature>
<keyword evidence="8" id="KW-1185">Reference proteome</keyword>
<dbReference type="InterPro" id="IPR055269">
    <property type="entry name" value="Alpha-crystallin/HSP_16"/>
</dbReference>
<dbReference type="PANTHER" id="PTHR45640:SF13">
    <property type="entry name" value="HEAT SHOCK PROTEIN 22-RELATED"/>
    <property type="match status" value="1"/>
</dbReference>
<dbReference type="SUPFAM" id="SSF49764">
    <property type="entry name" value="HSP20-like chaperones"/>
    <property type="match status" value="1"/>
</dbReference>
<sequence>MSLLPLLYSNWWEDLETPHSLFDQDFGLGLHPAVTAPKSVSLYLTKPKTQSRRPVDYIRPWSELLRQGHGGASTVKADKDSFHVSLDVQQFTPEEINVKVVDRSVVVEGKHEEKQDEHGFISRQFTRRYLIPEQCDIDHVSSKLSSDGVLTITVPRKEQPKVEGERKINIEHTGKPAIREAAPAEAKVKKAEA</sequence>
<evidence type="ECO:0000313" key="7">
    <source>
        <dbReference type="EMBL" id="CAG5093921.1"/>
    </source>
</evidence>
<evidence type="ECO:0000256" key="4">
    <source>
        <dbReference type="PROSITE-ProRule" id="PRU00285"/>
    </source>
</evidence>
<dbReference type="Gene3D" id="2.60.40.790">
    <property type="match status" value="1"/>
</dbReference>
<dbReference type="Gene3D" id="3.30.1370.230">
    <property type="entry name" value="Stn1, C-terminal wHTH domain"/>
    <property type="match status" value="1"/>
</dbReference>
<dbReference type="PROSITE" id="PS01031">
    <property type="entry name" value="SHSP"/>
    <property type="match status" value="1"/>
</dbReference>
<name>A0A8J2HK86_COTCN</name>
<evidence type="ECO:0000256" key="5">
    <source>
        <dbReference type="RuleBase" id="RU003616"/>
    </source>
</evidence>
<comment type="similarity">
    <text evidence="2 4 5">Belongs to the small heat shock protein (HSP20) family.</text>
</comment>
<evidence type="ECO:0000259" key="6">
    <source>
        <dbReference type="PROSITE" id="PS01031"/>
    </source>
</evidence>
<dbReference type="PIRSF" id="PIRSF036514">
    <property type="entry name" value="Sm_HSP_B1"/>
    <property type="match status" value="1"/>
</dbReference>
<comment type="caution">
    <text evidence="7">The sequence shown here is derived from an EMBL/GenBank/DDBJ whole genome shotgun (WGS) entry which is preliminary data.</text>
</comment>
<dbReference type="InterPro" id="IPR038240">
    <property type="entry name" value="Stn1_C_sf"/>
</dbReference>
<keyword evidence="3" id="KW-0862">Zinc</keyword>
<dbReference type="CDD" id="cd06526">
    <property type="entry name" value="metazoan_ACD"/>
    <property type="match status" value="1"/>
</dbReference>
<dbReference type="Proteomes" id="UP000786811">
    <property type="component" value="Unassembled WGS sequence"/>
</dbReference>